<dbReference type="InterPro" id="IPR000740">
    <property type="entry name" value="GrpE"/>
</dbReference>
<reference evidence="6" key="1">
    <citation type="journal article" date="2013" name="Genome Biol. Evol.">
        <title>Punctuated emergences of genetic and phenotypic innovations in eumetazoan, bilaterian, euteleostome, and hominidae ancestors.</title>
        <authorList>
            <person name="Wenger Y."/>
            <person name="Galliot B."/>
        </authorList>
    </citation>
    <scope>NUCLEOTIDE SEQUENCE</scope>
    <source>
        <tissue evidence="6">Whole animals</tissue>
    </source>
</reference>
<dbReference type="CDD" id="cd00446">
    <property type="entry name" value="GrpE"/>
    <property type="match status" value="1"/>
</dbReference>
<feature type="non-terminal residue" evidence="6">
    <location>
        <position position="1"/>
    </location>
</feature>
<evidence type="ECO:0000256" key="1">
    <source>
        <dbReference type="ARBA" id="ARBA00004305"/>
    </source>
</evidence>
<proteinExistence type="evidence at transcript level"/>
<dbReference type="InterPro" id="IPR013805">
    <property type="entry name" value="GrpE_CC"/>
</dbReference>
<dbReference type="PANTHER" id="PTHR21237:SF23">
    <property type="entry name" value="GRPE PROTEIN HOMOLOG, MITOCHONDRIAL"/>
    <property type="match status" value="1"/>
</dbReference>
<dbReference type="InterPro" id="IPR009012">
    <property type="entry name" value="GrpE_head"/>
</dbReference>
<dbReference type="Gene3D" id="2.30.22.10">
    <property type="entry name" value="Head domain of nucleotide exchange factor GrpE"/>
    <property type="match status" value="1"/>
</dbReference>
<protein>
    <recommendedName>
        <fullName evidence="4">GrpE protein homolog</fullName>
    </recommendedName>
</protein>
<dbReference type="GO" id="GO:0051087">
    <property type="term" value="F:protein-folding chaperone binding"/>
    <property type="evidence" value="ECO:0007669"/>
    <property type="project" value="InterPro"/>
</dbReference>
<organism evidence="6">
    <name type="scientific">Hydra vulgaris</name>
    <name type="common">Hydra</name>
    <name type="synonym">Hydra attenuata</name>
    <dbReference type="NCBI Taxonomy" id="6087"/>
    <lineage>
        <taxon>Eukaryota</taxon>
        <taxon>Metazoa</taxon>
        <taxon>Cnidaria</taxon>
        <taxon>Hydrozoa</taxon>
        <taxon>Hydroidolina</taxon>
        <taxon>Anthoathecata</taxon>
        <taxon>Aplanulata</taxon>
        <taxon>Hydridae</taxon>
        <taxon>Hydra</taxon>
    </lineage>
</organism>
<dbReference type="GO" id="GO:0042803">
    <property type="term" value="F:protein homodimerization activity"/>
    <property type="evidence" value="ECO:0007669"/>
    <property type="project" value="InterPro"/>
</dbReference>
<comment type="function">
    <text evidence="4">Essential component of the PAM complex, a complex required for the translocation of transit peptide-containing proteins from the inner membrane into the mitochondrial matrix in an ATP-dependent manner.</text>
</comment>
<dbReference type="GO" id="GO:0006457">
    <property type="term" value="P:protein folding"/>
    <property type="evidence" value="ECO:0007669"/>
    <property type="project" value="InterPro"/>
</dbReference>
<accession>T2M5A4</accession>
<evidence type="ECO:0000256" key="5">
    <source>
        <dbReference type="RuleBase" id="RU004478"/>
    </source>
</evidence>
<keyword evidence="3 4" id="KW-0143">Chaperone</keyword>
<evidence type="ECO:0000256" key="4">
    <source>
        <dbReference type="RuleBase" id="RU000640"/>
    </source>
</evidence>
<keyword evidence="4" id="KW-0496">Mitochondrion</keyword>
<dbReference type="OrthoDB" id="201635at2759"/>
<comment type="subcellular location">
    <subcellularLocation>
        <location evidence="1 4">Mitochondrion matrix</location>
    </subcellularLocation>
</comment>
<dbReference type="SUPFAM" id="SSF51064">
    <property type="entry name" value="Head domain of nucleotide exchange factor GrpE"/>
    <property type="match status" value="1"/>
</dbReference>
<dbReference type="GO" id="GO:0001405">
    <property type="term" value="C:PAM complex, Tim23 associated import motor"/>
    <property type="evidence" value="ECO:0007669"/>
    <property type="project" value="TreeGrafter"/>
</dbReference>
<evidence type="ECO:0000256" key="3">
    <source>
        <dbReference type="ARBA" id="ARBA00023186"/>
    </source>
</evidence>
<gene>
    <name evidence="6" type="primary">GRPEL1</name>
</gene>
<dbReference type="FunFam" id="2.30.22.10:FF:000002">
    <property type="entry name" value="GrpE protein homolog"/>
    <property type="match status" value="1"/>
</dbReference>
<dbReference type="GO" id="GO:0051082">
    <property type="term" value="F:unfolded protein binding"/>
    <property type="evidence" value="ECO:0007669"/>
    <property type="project" value="TreeGrafter"/>
</dbReference>
<dbReference type="AlphaFoldDB" id="T2M5A4"/>
<dbReference type="PRINTS" id="PR00773">
    <property type="entry name" value="GRPEPROTEIN"/>
</dbReference>
<evidence type="ECO:0000256" key="2">
    <source>
        <dbReference type="ARBA" id="ARBA00009054"/>
    </source>
</evidence>
<dbReference type="PANTHER" id="PTHR21237">
    <property type="entry name" value="GRPE PROTEIN"/>
    <property type="match status" value="1"/>
</dbReference>
<sequence length="228" mass="25570">LGILKKKISKMACIQVLKRVAGITNNRRMASLTNMFNSFSNYKPYSTETTANKEEIKNEEDEEGKSLKKTLSEKEILLSAAQKDLAEFKDKYIRSLAECENVRRRGVKMVSDAKLFAVQGFSKDLLEVADILEKAMLSVPIDELQKNELLKNLYDGLVMTEAHLQKVFLKHGLQKVNPINEKFDPNFHEALFQKSIPGKASGTVVEVNKPGYLLNGRPVRAALVGVAQ</sequence>
<dbReference type="GO" id="GO:0000774">
    <property type="term" value="F:adenyl-nucleotide exchange factor activity"/>
    <property type="evidence" value="ECO:0007669"/>
    <property type="project" value="InterPro"/>
</dbReference>
<dbReference type="GO" id="GO:0030150">
    <property type="term" value="P:protein import into mitochondrial matrix"/>
    <property type="evidence" value="ECO:0007669"/>
    <property type="project" value="TreeGrafter"/>
</dbReference>
<dbReference type="Gene3D" id="3.90.20.20">
    <property type="match status" value="1"/>
</dbReference>
<dbReference type="PROSITE" id="PS01071">
    <property type="entry name" value="GRPE"/>
    <property type="match status" value="1"/>
</dbReference>
<dbReference type="EMBL" id="HAAD01001014">
    <property type="protein sequence ID" value="CDG67246.1"/>
    <property type="molecule type" value="mRNA"/>
</dbReference>
<dbReference type="SUPFAM" id="SSF58014">
    <property type="entry name" value="Coiled-coil domain of nucleotide exchange factor GrpE"/>
    <property type="match status" value="1"/>
</dbReference>
<dbReference type="HAMAP" id="MF_01151">
    <property type="entry name" value="GrpE"/>
    <property type="match status" value="1"/>
</dbReference>
<name>T2M5A4_HYDVU</name>
<dbReference type="Pfam" id="PF01025">
    <property type="entry name" value="GrpE"/>
    <property type="match status" value="1"/>
</dbReference>
<comment type="similarity">
    <text evidence="2 5">Belongs to the GrpE family.</text>
</comment>
<evidence type="ECO:0000313" key="6">
    <source>
        <dbReference type="EMBL" id="CDG67246.1"/>
    </source>
</evidence>